<dbReference type="Gene3D" id="3.90.550.10">
    <property type="entry name" value="Spore Coat Polysaccharide Biosynthesis Protein SpsA, Chain A"/>
    <property type="match status" value="1"/>
</dbReference>
<keyword evidence="1" id="KW-0472">Membrane</keyword>
<reference evidence="2 3" key="1">
    <citation type="submission" date="2024-06" db="EMBL/GenBank/DDBJ databases">
        <title>Sorghum-associated microbial communities from plants grown in Nebraska, USA.</title>
        <authorList>
            <person name="Schachtman D."/>
        </authorList>
    </citation>
    <scope>NUCLEOTIDE SEQUENCE [LARGE SCALE GENOMIC DNA]</scope>
    <source>
        <strain evidence="2 3">3207</strain>
    </source>
</reference>
<sequence length="346" mass="37430">MGAEPHAIVTSAVPETIDARATDDLLAVAAHLDRMAAAWLDSLGPSIRRDGRRVAYVLVGTAEYALGLDVLVRSLRAVTDLPILLLAAGGWQPALQAPNLAVLAVPEIIKQDLEGSMAARFRRTLTKLWTFGFVSLDRLVYLDGDCLVRQPIDDLFDGAGFAAAPDLLSNQPFPVFNSGAFALSPDAALRNALFESLPATPSFDGGDQGILNALLGNDVRWLPIRDNYLRTYEPILPGAARAARVIHYSAKKPWTVVSEAVGDPALLGLDDVWTERLDRAGLMEMVTAWRRSVAESEIAANAALGRVEADLALQRRRINRLMRRVLAGLGLVALLQLALLVAWLFG</sequence>
<comment type="caution">
    <text evidence="2">The sequence shown here is derived from an EMBL/GenBank/DDBJ whole genome shotgun (WGS) entry which is preliminary data.</text>
</comment>
<feature type="transmembrane region" description="Helical" evidence="1">
    <location>
        <begin position="325"/>
        <end position="345"/>
    </location>
</feature>
<name>A0ABV2R2X8_9HYPH</name>
<evidence type="ECO:0000313" key="2">
    <source>
        <dbReference type="EMBL" id="MET4635629.1"/>
    </source>
</evidence>
<dbReference type="EMBL" id="JBEPSM010000003">
    <property type="protein sequence ID" value="MET4635629.1"/>
    <property type="molecule type" value="Genomic_DNA"/>
</dbReference>
<keyword evidence="1" id="KW-1133">Transmembrane helix</keyword>
<dbReference type="SUPFAM" id="SSF53448">
    <property type="entry name" value="Nucleotide-diphospho-sugar transferases"/>
    <property type="match status" value="1"/>
</dbReference>
<gene>
    <name evidence="2" type="ORF">ABIE08_003580</name>
</gene>
<evidence type="ECO:0000313" key="3">
    <source>
        <dbReference type="Proteomes" id="UP001549321"/>
    </source>
</evidence>
<keyword evidence="1" id="KW-0812">Transmembrane</keyword>
<evidence type="ECO:0000256" key="1">
    <source>
        <dbReference type="SAM" id="Phobius"/>
    </source>
</evidence>
<proteinExistence type="predicted"/>
<dbReference type="PANTHER" id="PTHR11183">
    <property type="entry name" value="GLYCOGENIN SUBFAMILY MEMBER"/>
    <property type="match status" value="1"/>
</dbReference>
<keyword evidence="2" id="KW-0808">Transferase</keyword>
<organism evidence="2 3">
    <name type="scientific">Kaistia defluvii</name>
    <dbReference type="NCBI Taxonomy" id="410841"/>
    <lineage>
        <taxon>Bacteria</taxon>
        <taxon>Pseudomonadati</taxon>
        <taxon>Pseudomonadota</taxon>
        <taxon>Alphaproteobacteria</taxon>
        <taxon>Hyphomicrobiales</taxon>
        <taxon>Kaistiaceae</taxon>
        <taxon>Kaistia</taxon>
    </lineage>
</organism>
<keyword evidence="2" id="KW-0328">Glycosyltransferase</keyword>
<dbReference type="Proteomes" id="UP001549321">
    <property type="component" value="Unassembled WGS sequence"/>
</dbReference>
<dbReference type="InterPro" id="IPR029044">
    <property type="entry name" value="Nucleotide-diphossugar_trans"/>
</dbReference>
<accession>A0ABV2R2X8</accession>
<keyword evidence="3" id="KW-1185">Reference proteome</keyword>
<dbReference type="RefSeq" id="WP_354553144.1">
    <property type="nucleotide sequence ID" value="NZ_JBEPSM010000003.1"/>
</dbReference>
<dbReference type="InterPro" id="IPR050587">
    <property type="entry name" value="GNT1/Glycosyltrans_8"/>
</dbReference>
<dbReference type="EC" id="2.4.1.186" evidence="2"/>
<dbReference type="GO" id="GO:0008466">
    <property type="term" value="F:glycogenin glucosyltransferase activity"/>
    <property type="evidence" value="ECO:0007669"/>
    <property type="project" value="UniProtKB-EC"/>
</dbReference>
<protein>
    <submittedName>
        <fullName evidence="2">Glycogenin glucosyltransferase</fullName>
        <ecNumber evidence="2">2.4.1.186</ecNumber>
    </submittedName>
</protein>